<evidence type="ECO:0000256" key="4">
    <source>
        <dbReference type="ARBA" id="ARBA00022833"/>
    </source>
</evidence>
<keyword evidence="1 7" id="KW-0479">Metal-binding</keyword>
<keyword evidence="5 6" id="KW-0040">ANK repeat</keyword>
<dbReference type="SUPFAM" id="SSF90229">
    <property type="entry name" value="CCCH zinc finger"/>
    <property type="match status" value="1"/>
</dbReference>
<dbReference type="Gene3D" id="1.25.40.20">
    <property type="entry name" value="Ankyrin repeat-containing domain"/>
    <property type="match status" value="1"/>
</dbReference>
<dbReference type="OrthoDB" id="539213at2759"/>
<dbReference type="SMART" id="SM00248">
    <property type="entry name" value="ANK"/>
    <property type="match status" value="1"/>
</dbReference>
<dbReference type="InterPro" id="IPR036770">
    <property type="entry name" value="Ankyrin_rpt-contain_sf"/>
</dbReference>
<feature type="compositionally biased region" description="Low complexity" evidence="9">
    <location>
        <begin position="864"/>
        <end position="884"/>
    </location>
</feature>
<evidence type="ECO:0000256" key="3">
    <source>
        <dbReference type="ARBA" id="ARBA00022771"/>
    </source>
</evidence>
<organism evidence="11 12">
    <name type="scientific">Volvox reticuliferus</name>
    <dbReference type="NCBI Taxonomy" id="1737510"/>
    <lineage>
        <taxon>Eukaryota</taxon>
        <taxon>Viridiplantae</taxon>
        <taxon>Chlorophyta</taxon>
        <taxon>core chlorophytes</taxon>
        <taxon>Chlorophyceae</taxon>
        <taxon>CS clade</taxon>
        <taxon>Chlamydomonadales</taxon>
        <taxon>Volvocaceae</taxon>
        <taxon>Volvox</taxon>
    </lineage>
</organism>
<accession>A0A8J4C7P7</accession>
<evidence type="ECO:0000256" key="8">
    <source>
        <dbReference type="SAM" id="Coils"/>
    </source>
</evidence>
<keyword evidence="8" id="KW-0175">Coiled coil</keyword>
<dbReference type="Gene3D" id="4.10.1000.10">
    <property type="entry name" value="Zinc finger, CCCH-type"/>
    <property type="match status" value="1"/>
</dbReference>
<sequence>MGLSISAMEQPQAASQDGMYGSRRSRLQKMESRLTAHMDSEDRRVKELTEGILYDFLPAALNVMLPRCEDHLQELDADRCRAVASAALAVSALMNAPAGFLEFLLCVPWRKLSQLYPKTPNLAARSDSIDKLVSNLQVTDEERRKLVNTRIDPALMGTVLDFLYKDKHADSVPPMLQLTPVNPLQPDDKSAPLVVRETVAAVLDGTTPLHCAALRGNPAQVDHLLYCGADPTLKTSAGELPIELVPVCGDSATTASSTDITAASSSAVAPPVQRNCRCMGPHDQEVWECRSHLARSLIARRCFFSFGVGLLAWLRLMIFCLLCLLGQVGCYTSIIRPVVDRHIDTRRQQKVAAARARAHALVTRMRSEAEAGLRHLEQAKRECMESAAFQRGPPDISQMCFTDPNKSPPPPPPPPPISQVHDINFHLQESGTSSTGEELASEKAFKCFVRSVHALQSLDLHGDVVPQVFAELVAAGAAESRETHVLEDEQAELYSCWAESVLLKFRGCTCPGCAALAIQAVRMAHIQATRLFGKVDRVKQSHAERWRAVGQALARVVYVHICLLLETEAQASPTRSLVWRAEQCLREWDRLEKAGLTQGAGVLDPRHVAALQLWAKTADSDLYLAEALHGQSMPPTKTLQEVVQASVTYGADDTPILARPVSTEVVGNLEQAITLSSLPSPMLAHIVRGVVVNAVAELAAAARLREFVGARGAAALGGAGSGTSEAVAALTEALRAAEPFRNRLGPELDAAQDLHGRWTQRAQALEKLEGAVEEVRAFAALQPLSFSLAGAAAVFAASAPLTAATSASGADSGTRRLAPQPGPEQVSLTTTATPCSALPSSMPKTNGHASPSSTTGSSGGGEDNNASTSSSVGNAVAAAGTAAGEGTPAPDLVEWERRMKQLEAAMNDAKDANVSVTKAKRLLKEMAAVAAAAEASRQLEAVMARRPSGPMQLKVALNKAEAAASTLSSLCGAPVPGLTDVLGPLMTAARRRLDTERAAEALSKAAASFRTLADLARLEAAIYNAKKIGAEELDPESYRTSLELRAHLQEAARMRTALETALRNLQNQLRLEDAEALERALQDAAKWEDLLAPDIAKARKALEHWRAMTVSDAKLARLLHEGASTGVLARAIQEAAASGVKVQQAKRVLKLMQALESVLGGVDGGPAERYAAIKSKLEAAEQGGVTAGPVPETARRMLARLAAQVAREELEAALKPHSDWSTAQRISVLREALEKAEGVLSATAKEQQEQPGNVVEASPARGEAAGPAASAASPDSSETSINEDGPKPSQQAPKLVNGPVLGRMSRGKRGNSGSIASSGENSAQVVSADNPGVSESPMLSTLVCSNNGGSSNSAATNTGSSNYGGSAGATGLDDEVLTAVRDLASKARRVLEEDQAELARIERERQEAERARKEAQERERQERQRQDQERQKREKAEAAERERLLAEKRERAKAEKTRQLHQHHLQHQHKFKLAAAAVEPASAMAQSGSDKASGGAKALATTKAGGKGGPNPGASNGATNARMLTTTVAVCAVSVPNGKPSLSRDLQGPLTMNSHQVAPGPASAGPKALGRAAAVAAISPMSPAVLSPAAPGGLHQPRAPVPPEASQEVLPAQLLSIPGPAVSDGSVTVVPAGPAIAVVHARGDSLESLGEVVHTLNKEVIEALDMDHDVNLPNVYSPLGAGVATASGGAGAGGGSTPTAITAGSGGGSVTRSISGVTAAAESTLDRTPSQRTSSVMSSIASADDVILQGAGTACACLVAGVSGTIINGAGSLSTRSSGQPVAISANLDVLTPLSSADNPAVVPESAGAYGAAATGTVTTTALGGGGGGTGSNGGGGGVAAKPRFGFVDLGGASWGLDSPMLTGSSVGSASLFTSAIGEFGSMLCASKPEGAGAGWHPNPLGGGAALAAAVPGALVFSGQPAPQGGASGPADDVAALLGSSVTARHTFAGGGGGNGLHVQLPDVSLSGLVPVHASPRTTVATASANAHGIVQVRPLGAGGMPGTGPPLVQLPPAMAVTTTTTGTGGGSSGRSSLHLQLPQQHSGQQPQPGNGPGLVARSGFWTPPSFQAAVDITGDTAVAAGNGGALAAGPTSSLQPGNSVAQHHMSLTSAACPGVQVMDWQQQSQQQTETGLQLVHLGGVASTGPSGGPGSTVQLLRSSATAAAIPGANRMCRFFLQGYCRDGERCRFTHHAAAGGVPIHIAHGAVGGGSQLLQLGQGSASPLSQHHLLGHVGGFSAARDPSTAAAASGVGHSSAIGSFAFGAPGAEAFAPVGHGGSMAPRTSTGIGPAPSGEPSVVGEQQQLLASKGPVPQPRHGAVANATTGNAAVPGLPQSLVLLDRSQLGSQSLPIGSLAGGGSGGGGGMVLGAHQQHVQLRDNATGATFAAVLTIPGAPTGGSFHSKQLQYQQHQQAAAQQHTAQQQQQQQQQQQALLLALPDDLSYSPS</sequence>
<keyword evidence="4 7" id="KW-0862">Zinc</keyword>
<dbReference type="PROSITE" id="PS50297">
    <property type="entry name" value="ANK_REP_REGION"/>
    <property type="match status" value="1"/>
</dbReference>
<evidence type="ECO:0000313" key="11">
    <source>
        <dbReference type="EMBL" id="GIL77204.1"/>
    </source>
</evidence>
<evidence type="ECO:0000256" key="9">
    <source>
        <dbReference type="SAM" id="MobiDB-lite"/>
    </source>
</evidence>
<dbReference type="PANTHER" id="PTHR24153">
    <property type="entry name" value="ESPIN"/>
    <property type="match status" value="1"/>
</dbReference>
<reference evidence="11" key="1">
    <citation type="journal article" date="2021" name="Proc. Natl. Acad. Sci. U.S.A.">
        <title>Three genomes in the algal genus Volvox reveal the fate of a haploid sex-determining region after a transition to homothallism.</title>
        <authorList>
            <person name="Yamamoto K."/>
            <person name="Hamaji T."/>
            <person name="Kawai-Toyooka H."/>
            <person name="Matsuzaki R."/>
            <person name="Takahashi F."/>
            <person name="Nishimura Y."/>
            <person name="Kawachi M."/>
            <person name="Noguchi H."/>
            <person name="Minakuchi Y."/>
            <person name="Umen J.G."/>
            <person name="Toyoda A."/>
            <person name="Nozaki H."/>
        </authorList>
    </citation>
    <scope>NUCLEOTIDE SEQUENCE</scope>
    <source>
        <strain evidence="11">NIES-3786</strain>
    </source>
</reference>
<evidence type="ECO:0000259" key="10">
    <source>
        <dbReference type="PROSITE" id="PS50103"/>
    </source>
</evidence>
<feature type="compositionally biased region" description="Polar residues" evidence="9">
    <location>
        <begin position="826"/>
        <end position="851"/>
    </location>
</feature>
<protein>
    <recommendedName>
        <fullName evidence="10">C3H1-type domain-containing protein</fullName>
    </recommendedName>
</protein>
<dbReference type="Proteomes" id="UP000747110">
    <property type="component" value="Unassembled WGS sequence"/>
</dbReference>
<keyword evidence="3 7" id="KW-0863">Zinc-finger</keyword>
<feature type="region of interest" description="Disordered" evidence="9">
    <location>
        <begin position="2018"/>
        <end position="2059"/>
    </location>
</feature>
<dbReference type="GO" id="GO:0051017">
    <property type="term" value="P:actin filament bundle assembly"/>
    <property type="evidence" value="ECO:0007669"/>
    <property type="project" value="TreeGrafter"/>
</dbReference>
<feature type="region of interest" description="Disordered" evidence="9">
    <location>
        <begin position="805"/>
        <end position="890"/>
    </location>
</feature>
<proteinExistence type="predicted"/>
<feature type="compositionally biased region" description="Polar residues" evidence="9">
    <location>
        <begin position="1311"/>
        <end position="1327"/>
    </location>
</feature>
<feature type="region of interest" description="Disordered" evidence="9">
    <location>
        <begin position="1240"/>
        <end position="1345"/>
    </location>
</feature>
<evidence type="ECO:0000256" key="7">
    <source>
        <dbReference type="PROSITE-ProRule" id="PRU00723"/>
    </source>
</evidence>
<feature type="compositionally biased region" description="Low complexity" evidence="9">
    <location>
        <begin position="2030"/>
        <end position="2049"/>
    </location>
</feature>
<dbReference type="PROSITE" id="PS50088">
    <property type="entry name" value="ANK_REPEAT"/>
    <property type="match status" value="1"/>
</dbReference>
<evidence type="ECO:0000256" key="2">
    <source>
        <dbReference type="ARBA" id="ARBA00022737"/>
    </source>
</evidence>
<dbReference type="SUPFAM" id="SSF48403">
    <property type="entry name" value="Ankyrin repeat"/>
    <property type="match status" value="1"/>
</dbReference>
<keyword evidence="12" id="KW-1185">Reference proteome</keyword>
<evidence type="ECO:0000256" key="1">
    <source>
        <dbReference type="ARBA" id="ARBA00022723"/>
    </source>
</evidence>
<feature type="compositionally biased region" description="Low complexity" evidence="9">
    <location>
        <begin position="1492"/>
        <end position="1504"/>
    </location>
</feature>
<dbReference type="EMBL" id="BNCP01000010">
    <property type="protein sequence ID" value="GIL77204.1"/>
    <property type="molecule type" value="Genomic_DNA"/>
</dbReference>
<feature type="region of interest" description="Disordered" evidence="9">
    <location>
        <begin position="1"/>
        <end position="23"/>
    </location>
</feature>
<dbReference type="GO" id="GO:0005737">
    <property type="term" value="C:cytoplasm"/>
    <property type="evidence" value="ECO:0007669"/>
    <property type="project" value="TreeGrafter"/>
</dbReference>
<keyword evidence="2" id="KW-0677">Repeat</keyword>
<dbReference type="InterPro" id="IPR000571">
    <property type="entry name" value="Znf_CCCH"/>
</dbReference>
<feature type="zinc finger region" description="C3H1-type" evidence="7">
    <location>
        <begin position="2167"/>
        <end position="2194"/>
    </location>
</feature>
<dbReference type="InterPro" id="IPR052420">
    <property type="entry name" value="Espin/Espin-like"/>
</dbReference>
<dbReference type="PANTHER" id="PTHR24153:SF8">
    <property type="entry name" value="FORKED, ISOFORM F"/>
    <property type="match status" value="1"/>
</dbReference>
<gene>
    <name evidence="11" type="ORF">Vretifemale_6566</name>
</gene>
<feature type="domain" description="C3H1-type" evidence="10">
    <location>
        <begin position="2167"/>
        <end position="2194"/>
    </location>
</feature>
<dbReference type="GO" id="GO:0051015">
    <property type="term" value="F:actin filament binding"/>
    <property type="evidence" value="ECO:0007669"/>
    <property type="project" value="TreeGrafter"/>
</dbReference>
<feature type="compositionally biased region" description="Low complexity" evidence="9">
    <location>
        <begin position="1256"/>
        <end position="1278"/>
    </location>
</feature>
<feature type="region of interest" description="Disordered" evidence="9">
    <location>
        <begin position="2408"/>
        <end position="2431"/>
    </location>
</feature>
<dbReference type="PROSITE" id="PS50103">
    <property type="entry name" value="ZF_C3H1"/>
    <property type="match status" value="1"/>
</dbReference>
<dbReference type="InterPro" id="IPR036855">
    <property type="entry name" value="Znf_CCCH_sf"/>
</dbReference>
<dbReference type="InterPro" id="IPR002110">
    <property type="entry name" value="Ankyrin_rpt"/>
</dbReference>
<name>A0A8J4C7P7_9CHLO</name>
<feature type="repeat" description="ANK" evidence="6">
    <location>
        <begin position="204"/>
        <end position="236"/>
    </location>
</feature>
<dbReference type="GO" id="GO:0010468">
    <property type="term" value="P:regulation of gene expression"/>
    <property type="evidence" value="ECO:0007669"/>
    <property type="project" value="UniProtKB-ARBA"/>
</dbReference>
<feature type="coiled-coil region" evidence="8">
    <location>
        <begin position="1048"/>
        <end position="1075"/>
    </location>
</feature>
<evidence type="ECO:0000256" key="5">
    <source>
        <dbReference type="ARBA" id="ARBA00023043"/>
    </source>
</evidence>
<evidence type="ECO:0000313" key="12">
    <source>
        <dbReference type="Proteomes" id="UP000747110"/>
    </source>
</evidence>
<comment type="caution">
    <text evidence="11">The sequence shown here is derived from an EMBL/GenBank/DDBJ whole genome shotgun (WGS) entry which is preliminary data.</text>
</comment>
<evidence type="ECO:0000256" key="6">
    <source>
        <dbReference type="PROSITE-ProRule" id="PRU00023"/>
    </source>
</evidence>
<dbReference type="Pfam" id="PF00023">
    <property type="entry name" value="Ank"/>
    <property type="match status" value="1"/>
</dbReference>
<feature type="region of interest" description="Disordered" evidence="9">
    <location>
        <begin position="1412"/>
        <end position="1441"/>
    </location>
</feature>
<dbReference type="GO" id="GO:0008270">
    <property type="term" value="F:zinc ion binding"/>
    <property type="evidence" value="ECO:0007669"/>
    <property type="project" value="UniProtKB-KW"/>
</dbReference>
<feature type="region of interest" description="Disordered" evidence="9">
    <location>
        <begin position="1485"/>
        <end position="1519"/>
    </location>
</feature>
<feature type="coiled-coil region" evidence="8">
    <location>
        <begin position="892"/>
        <end position="919"/>
    </location>
</feature>